<sequence>MNNQPFRDLNSKWADQVRNGCQELRDSYEIRQTWDHIIATMALRIRRSLKLKEILQTTADEVQRLLKCDRVLLYEIDLHGNGGIVVEAVEDERWSLEGYIVEDICFLELGKPLYSEGEFRAIANVSTADLVPCYREFLQNLQVEANLVIPLFQESDLWGLLVAHHCTEPRVWEQPEIDGLQQIAIQVGIALNQANLIAQLKKTKAELQQQVVARTAELSQLNQQLKQRNEALQNAVVGISQLDPQGRYTKVNAAYAGICGYEPEEMIGKPWQYTVHPDDIPLLEEKYQIMLHRGKVETIALGVRRDGSVFYKQVMMIANYSAQGVLLGHHCFMKDITQEKQAEIALQEKTEELDRFFSVTLDLLSIADTKGHFLRLNSQWEKTLGYPIAQLEGKQFMDYVHPEDRQKTLETIEKLRLGEEVINLVNRYRCQDGCYRWLEWRSVAVGDRIYSAARDITRRQQAEAQLQNLSTRLSLALEAGQIGAWDWDLKDTVNWDQRMYEIFGLQGWPRKVVYQDWANLVHRDDITEVEKAIKAAIAQDNFFNVEFRIVRPDGIKRWLRGAGIVQHHSDGTRSDDGD</sequence>
<feature type="domain" description="Phytochrome chromophore attachment site" evidence="7">
    <location>
        <begin position="50"/>
        <end position="186"/>
    </location>
</feature>
<evidence type="ECO:0000313" key="10">
    <source>
        <dbReference type="EMBL" id="SMN35259.1"/>
    </source>
</evidence>
<feature type="domain" description="PAS" evidence="8">
    <location>
        <begin position="224"/>
        <end position="294"/>
    </location>
</feature>
<dbReference type="Gene3D" id="3.30.450.20">
    <property type="entry name" value="PAS domain"/>
    <property type="match status" value="3"/>
</dbReference>
<dbReference type="CDD" id="cd00130">
    <property type="entry name" value="PAS"/>
    <property type="match status" value="3"/>
</dbReference>
<dbReference type="SMART" id="SM00091">
    <property type="entry name" value="PAS"/>
    <property type="match status" value="3"/>
</dbReference>
<evidence type="ECO:0000256" key="5">
    <source>
        <dbReference type="ARBA" id="ARBA00022777"/>
    </source>
</evidence>
<dbReference type="InterPro" id="IPR035965">
    <property type="entry name" value="PAS-like_dom_sf"/>
</dbReference>
<keyword evidence="5 10" id="KW-0418">Kinase</keyword>
<dbReference type="PROSITE" id="PS50113">
    <property type="entry name" value="PAC"/>
    <property type="match status" value="1"/>
</dbReference>
<feature type="domain" description="PAS" evidence="8">
    <location>
        <begin position="349"/>
        <end position="419"/>
    </location>
</feature>
<protein>
    <recommendedName>
        <fullName evidence="2">histidine kinase</fullName>
        <ecNumber evidence="2">2.7.13.3</ecNumber>
    </recommendedName>
</protein>
<dbReference type="InterPro" id="IPR001610">
    <property type="entry name" value="PAC"/>
</dbReference>
<dbReference type="InterPro" id="IPR052162">
    <property type="entry name" value="Sensor_kinase/Photoreceptor"/>
</dbReference>
<dbReference type="SMART" id="SM00086">
    <property type="entry name" value="PAC"/>
    <property type="match status" value="2"/>
</dbReference>
<evidence type="ECO:0000259" key="9">
    <source>
        <dbReference type="PROSITE" id="PS50113"/>
    </source>
</evidence>
<dbReference type="InterPro" id="IPR029016">
    <property type="entry name" value="GAF-like_dom_sf"/>
</dbReference>
<evidence type="ECO:0000256" key="2">
    <source>
        <dbReference type="ARBA" id="ARBA00012438"/>
    </source>
</evidence>
<keyword evidence="4" id="KW-0808">Transferase</keyword>
<evidence type="ECO:0000256" key="3">
    <source>
        <dbReference type="ARBA" id="ARBA00022553"/>
    </source>
</evidence>
<reference evidence="10" key="2">
    <citation type="submission" date="2019-04" db="EMBL/GenBank/DDBJ databases">
        <title>Arthrospira Metabolic genes.</title>
        <authorList>
            <person name="Anbazahan S."/>
            <person name="Faizal N."/>
            <person name="Venkatesh K."/>
            <person name="Arockiaraj J."/>
        </authorList>
    </citation>
    <scope>NUCLEOTIDE SEQUENCE</scope>
    <source>
        <strain evidence="10">SRM16</strain>
    </source>
</reference>
<dbReference type="Pfam" id="PF01590">
    <property type="entry name" value="GAF"/>
    <property type="match status" value="1"/>
</dbReference>
<dbReference type="EMBL" id="LT844623">
    <property type="protein sequence ID" value="SMN35259.1"/>
    <property type="molecule type" value="mRNA"/>
</dbReference>
<keyword evidence="6" id="KW-0175">Coiled coil</keyword>
<dbReference type="InterPro" id="IPR016132">
    <property type="entry name" value="Phyto_chromo_attachment"/>
</dbReference>
<dbReference type="SUPFAM" id="SSF55785">
    <property type="entry name" value="PYP-like sensor domain (PAS domain)"/>
    <property type="match status" value="3"/>
</dbReference>
<dbReference type="SUPFAM" id="SSF55781">
    <property type="entry name" value="GAF domain-like"/>
    <property type="match status" value="1"/>
</dbReference>
<feature type="domain" description="PAC" evidence="9">
    <location>
        <begin position="294"/>
        <end position="348"/>
    </location>
</feature>
<dbReference type="AlphaFoldDB" id="A0A4D8URN6"/>
<dbReference type="Pfam" id="PF00989">
    <property type="entry name" value="PAS"/>
    <property type="match status" value="1"/>
</dbReference>
<keyword evidence="3" id="KW-0597">Phosphoprotein</keyword>
<evidence type="ECO:0000256" key="4">
    <source>
        <dbReference type="ARBA" id="ARBA00022679"/>
    </source>
</evidence>
<reference evidence="10" key="1">
    <citation type="submission" date="2017-04" db="EMBL/GenBank/DDBJ databases">
        <authorList>
            <person name="Kumaresan V."/>
        </authorList>
    </citation>
    <scope>NUCLEOTIDE SEQUENCE</scope>
    <source>
        <strain evidence="10">SRM16</strain>
    </source>
</reference>
<gene>
    <name evidence="10" type="primary">A-HK</name>
</gene>
<evidence type="ECO:0000259" key="7">
    <source>
        <dbReference type="PROSITE" id="PS50046"/>
    </source>
</evidence>
<dbReference type="InterPro" id="IPR000700">
    <property type="entry name" value="PAS-assoc_C"/>
</dbReference>
<comment type="catalytic activity">
    <reaction evidence="1">
        <text>ATP + protein L-histidine = ADP + protein N-phospho-L-histidine.</text>
        <dbReference type="EC" id="2.7.13.3"/>
    </reaction>
</comment>
<dbReference type="PROSITE" id="PS50112">
    <property type="entry name" value="PAS"/>
    <property type="match status" value="2"/>
</dbReference>
<feature type="coiled-coil region" evidence="6">
    <location>
        <begin position="190"/>
        <end position="242"/>
    </location>
</feature>
<dbReference type="NCBIfam" id="TIGR00229">
    <property type="entry name" value="sensory_box"/>
    <property type="match status" value="2"/>
</dbReference>
<evidence type="ECO:0000259" key="8">
    <source>
        <dbReference type="PROSITE" id="PS50112"/>
    </source>
</evidence>
<dbReference type="PANTHER" id="PTHR43304">
    <property type="entry name" value="PHYTOCHROME-LIKE PROTEIN CPH1"/>
    <property type="match status" value="1"/>
</dbReference>
<dbReference type="PROSITE" id="PS50046">
    <property type="entry name" value="PHYTOCHROME_2"/>
    <property type="match status" value="1"/>
</dbReference>
<dbReference type="SMART" id="SM00065">
    <property type="entry name" value="GAF"/>
    <property type="match status" value="1"/>
</dbReference>
<dbReference type="GO" id="GO:0004673">
    <property type="term" value="F:protein histidine kinase activity"/>
    <property type="evidence" value="ECO:0007669"/>
    <property type="project" value="UniProtKB-EC"/>
</dbReference>
<organism evidence="10">
    <name type="scientific">Arthrospira sp. SRM16</name>
    <dbReference type="NCBI Taxonomy" id="1929211"/>
    <lineage>
        <taxon>Bacteria</taxon>
        <taxon>Bacillati</taxon>
        <taxon>Cyanobacteriota</taxon>
        <taxon>Cyanophyceae</taxon>
        <taxon>Oscillatoriophycideae</taxon>
        <taxon>Oscillatoriales</taxon>
        <taxon>Microcoleaceae</taxon>
        <taxon>Arthrospira</taxon>
    </lineage>
</organism>
<dbReference type="PANTHER" id="PTHR43304:SF1">
    <property type="entry name" value="PAC DOMAIN-CONTAINING PROTEIN"/>
    <property type="match status" value="1"/>
</dbReference>
<evidence type="ECO:0000256" key="1">
    <source>
        <dbReference type="ARBA" id="ARBA00000085"/>
    </source>
</evidence>
<dbReference type="InterPro" id="IPR003018">
    <property type="entry name" value="GAF"/>
</dbReference>
<dbReference type="EC" id="2.7.13.3" evidence="2"/>
<dbReference type="Gene3D" id="3.30.450.40">
    <property type="match status" value="1"/>
</dbReference>
<dbReference type="Gene3D" id="2.10.70.100">
    <property type="match status" value="1"/>
</dbReference>
<dbReference type="InterPro" id="IPR013655">
    <property type="entry name" value="PAS_fold_3"/>
</dbReference>
<evidence type="ECO:0000256" key="6">
    <source>
        <dbReference type="SAM" id="Coils"/>
    </source>
</evidence>
<dbReference type="Pfam" id="PF08447">
    <property type="entry name" value="PAS_3"/>
    <property type="match status" value="2"/>
</dbReference>
<dbReference type="GO" id="GO:0006355">
    <property type="term" value="P:regulation of DNA-templated transcription"/>
    <property type="evidence" value="ECO:0007669"/>
    <property type="project" value="InterPro"/>
</dbReference>
<accession>A0A4D8URN6</accession>
<dbReference type="InterPro" id="IPR013767">
    <property type="entry name" value="PAS_fold"/>
</dbReference>
<proteinExistence type="evidence at transcript level"/>
<dbReference type="InterPro" id="IPR000014">
    <property type="entry name" value="PAS"/>
</dbReference>
<name>A0A4D8URN6_9CYAN</name>